<evidence type="ECO:0000256" key="5">
    <source>
        <dbReference type="SAM" id="Phobius"/>
    </source>
</evidence>
<dbReference type="InterPro" id="IPR051784">
    <property type="entry name" value="Nod_factor_ABC_transporter"/>
</dbReference>
<dbReference type="InterPro" id="IPR013525">
    <property type="entry name" value="ABC2_TM"/>
</dbReference>
<feature type="transmembrane region" description="Helical" evidence="5">
    <location>
        <begin position="241"/>
        <end position="259"/>
    </location>
</feature>
<feature type="transmembrane region" description="Helical" evidence="5">
    <location>
        <begin position="119"/>
        <end position="139"/>
    </location>
</feature>
<dbReference type="AlphaFoldDB" id="A0A0S1XDP8"/>
<evidence type="ECO:0000313" key="8">
    <source>
        <dbReference type="Proteomes" id="UP000066042"/>
    </source>
</evidence>
<protein>
    <submittedName>
        <fullName evidence="7">ABC transporter</fullName>
    </submittedName>
</protein>
<dbReference type="Proteomes" id="UP000066042">
    <property type="component" value="Chromosome"/>
</dbReference>
<reference evidence="7 8" key="1">
    <citation type="journal article" date="2016" name="Genome Announc.">
        <title>Complete genome sequence of the hyperthermophilic and piezophilic archaeon Thermococcus barophilus Ch5, capable of growth at the expense of hydrogenogenesis from carbon monoxide and formate.</title>
        <authorList>
            <person name="Oger P."/>
            <person name="Sokolova T.G."/>
            <person name="Kozhevnikova D.A."/>
            <person name="Taranov E.A."/>
            <person name="Vannier P."/>
            <person name="Lee H.S."/>
            <person name="Kwon K.K."/>
            <person name="Kang S.G."/>
            <person name="Lee J.H."/>
            <person name="Bonch-Osmolovskaya E.A."/>
            <person name="Lebedinsky A.V."/>
        </authorList>
    </citation>
    <scope>NUCLEOTIDE SEQUENCE [LARGE SCALE GENOMIC DNA]</scope>
    <source>
        <strain evidence="8">Ch5</strain>
    </source>
</reference>
<feature type="transmembrane region" description="Helical" evidence="5">
    <location>
        <begin position="92"/>
        <end position="112"/>
    </location>
</feature>
<dbReference type="PANTHER" id="PTHR43229">
    <property type="entry name" value="NODULATION PROTEIN J"/>
    <property type="match status" value="1"/>
</dbReference>
<keyword evidence="4 5" id="KW-0472">Membrane</keyword>
<dbReference type="GO" id="GO:0140359">
    <property type="term" value="F:ABC-type transporter activity"/>
    <property type="evidence" value="ECO:0007669"/>
    <property type="project" value="InterPro"/>
</dbReference>
<feature type="domain" description="ABC-2 type transporter transmembrane" evidence="6">
    <location>
        <begin position="41"/>
        <end position="221"/>
    </location>
</feature>
<keyword evidence="3 5" id="KW-1133">Transmembrane helix</keyword>
<dbReference type="PATRIC" id="fig|55802.8.peg.2030"/>
<comment type="subcellular location">
    <subcellularLocation>
        <location evidence="1">Membrane</location>
        <topology evidence="1">Multi-pass membrane protein</topology>
    </subcellularLocation>
</comment>
<organism evidence="7 8">
    <name type="scientific">Thermococcus barophilus</name>
    <dbReference type="NCBI Taxonomy" id="55802"/>
    <lineage>
        <taxon>Archaea</taxon>
        <taxon>Methanobacteriati</taxon>
        <taxon>Methanobacteriota</taxon>
        <taxon>Thermococci</taxon>
        <taxon>Thermococcales</taxon>
        <taxon>Thermococcaceae</taxon>
        <taxon>Thermococcus</taxon>
    </lineage>
</organism>
<sequence>MMGINAMLKSIRVIKAFIFIQKEVFFSRRFDLLLQFISLGLNILFIGIFAKLITINANISQYGTPNYLDYLLIGSIIHNLVFLPRGSISSFVLGRVFPVLYNSPASLTAIFIGINAWRILWNLGLTLIITTIYVLFFGLTIHLNLGVVIVILSGILLIFALDLFSAGFRIATKATQDPLNWFFNITAQLVSGLYFPPEALPKWLQPLSKIHPETYILQMGRLTMGGGYSLTQILPSLRNMLIITGIMLILGYLMFSWGFNKARELGTLGHM</sequence>
<keyword evidence="2 5" id="KW-0812">Transmembrane</keyword>
<dbReference type="PANTHER" id="PTHR43229:SF6">
    <property type="entry name" value="ABC-TYPE MULTIDRUG TRANSPORT SYSTEM, PERMEASE COMPONENT"/>
    <property type="match status" value="1"/>
</dbReference>
<gene>
    <name evidence="7" type="ORF">TBCH5v1_2048</name>
</gene>
<evidence type="ECO:0000313" key="7">
    <source>
        <dbReference type="EMBL" id="ALM75951.1"/>
    </source>
</evidence>
<evidence type="ECO:0000259" key="6">
    <source>
        <dbReference type="Pfam" id="PF01061"/>
    </source>
</evidence>
<dbReference type="Pfam" id="PF01061">
    <property type="entry name" value="ABC2_membrane"/>
    <property type="match status" value="1"/>
</dbReference>
<evidence type="ECO:0000256" key="1">
    <source>
        <dbReference type="ARBA" id="ARBA00004141"/>
    </source>
</evidence>
<proteinExistence type="predicted"/>
<accession>A0A0S1XDP8</accession>
<evidence type="ECO:0000256" key="4">
    <source>
        <dbReference type="ARBA" id="ARBA00023136"/>
    </source>
</evidence>
<dbReference type="GO" id="GO:0016020">
    <property type="term" value="C:membrane"/>
    <property type="evidence" value="ECO:0007669"/>
    <property type="project" value="UniProtKB-SubCell"/>
</dbReference>
<name>A0A0S1XDP8_THEBA</name>
<evidence type="ECO:0000256" key="2">
    <source>
        <dbReference type="ARBA" id="ARBA00022692"/>
    </source>
</evidence>
<dbReference type="STRING" id="55802.TBCH5v1_2048"/>
<feature type="transmembrane region" description="Helical" evidence="5">
    <location>
        <begin position="32"/>
        <end position="55"/>
    </location>
</feature>
<dbReference type="EMBL" id="CP013050">
    <property type="protein sequence ID" value="ALM75951.1"/>
    <property type="molecule type" value="Genomic_DNA"/>
</dbReference>
<feature type="transmembrane region" description="Helical" evidence="5">
    <location>
        <begin position="145"/>
        <end position="166"/>
    </location>
</feature>
<evidence type="ECO:0000256" key="3">
    <source>
        <dbReference type="ARBA" id="ARBA00022989"/>
    </source>
</evidence>